<accession>A0A6A3U5A8</accession>
<comment type="caution">
    <text evidence="7">The sequence shown here is derived from an EMBL/GenBank/DDBJ whole genome shotgun (WGS) entry which is preliminary data.</text>
</comment>
<dbReference type="EMBL" id="QXGF01000394">
    <property type="protein sequence ID" value="KAE8940924.1"/>
    <property type="molecule type" value="Genomic_DNA"/>
</dbReference>
<keyword evidence="13" id="KW-1185">Reference proteome</keyword>
<dbReference type="OrthoDB" id="78712at2759"/>
<evidence type="ECO:0000256" key="2">
    <source>
        <dbReference type="SAM" id="MobiDB-lite"/>
    </source>
</evidence>
<proteinExistence type="predicted"/>
<dbReference type="EMBL" id="QXFZ01000372">
    <property type="protein sequence ID" value="KAE9119018.1"/>
    <property type="molecule type" value="Genomic_DNA"/>
</dbReference>
<evidence type="ECO:0000313" key="12">
    <source>
        <dbReference type="Proteomes" id="UP000429523"/>
    </source>
</evidence>
<dbReference type="Proteomes" id="UP000433483">
    <property type="component" value="Unassembled WGS sequence"/>
</dbReference>
<feature type="compositionally biased region" description="Polar residues" evidence="2">
    <location>
        <begin position="1"/>
        <end position="13"/>
    </location>
</feature>
<reference evidence="12 13" key="1">
    <citation type="submission" date="2018-08" db="EMBL/GenBank/DDBJ databases">
        <title>Genomic investigation of the strawberry pathogen Phytophthora fragariae indicates pathogenicity is determined by transcriptional variation in three key races.</title>
        <authorList>
            <person name="Adams T.M."/>
            <person name="Armitage A.D."/>
            <person name="Sobczyk M.K."/>
            <person name="Bates H.J."/>
            <person name="Dunwell J.M."/>
            <person name="Nellist C.F."/>
            <person name="Harrison R.J."/>
        </authorList>
    </citation>
    <scope>NUCLEOTIDE SEQUENCE [LARGE SCALE GENOMIC DNA]</scope>
    <source>
        <strain evidence="11 14">A4</strain>
        <strain evidence="10 15">BC-1</strain>
        <strain evidence="9 19">BC-23</strain>
        <strain evidence="8 13">NOV-27</strain>
        <strain evidence="7 16">NOV-5</strain>
        <strain evidence="5 17">NOV-71</strain>
        <strain evidence="3 12">NOV-9</strain>
        <strain evidence="6 20">ONT-3</strain>
        <strain evidence="4 18">SCRP245</strain>
    </source>
</reference>
<evidence type="ECO:0000313" key="18">
    <source>
        <dbReference type="Proteomes" id="UP000460718"/>
    </source>
</evidence>
<dbReference type="EMBL" id="QXGB01000358">
    <property type="protein sequence ID" value="KAE9217985.1"/>
    <property type="molecule type" value="Genomic_DNA"/>
</dbReference>
<dbReference type="EMBL" id="QXGD01000398">
    <property type="protein sequence ID" value="KAE9240814.1"/>
    <property type="molecule type" value="Genomic_DNA"/>
</dbReference>
<feature type="coiled-coil region" evidence="1">
    <location>
        <begin position="293"/>
        <end position="381"/>
    </location>
</feature>
<feature type="region of interest" description="Disordered" evidence="2">
    <location>
        <begin position="1"/>
        <end position="65"/>
    </location>
</feature>
<gene>
    <name evidence="11" type="ORF">PF001_g7578</name>
    <name evidence="10" type="ORF">PF002_g9577</name>
    <name evidence="9" type="ORF">PF004_g7538</name>
    <name evidence="8" type="ORF">PF005_g8449</name>
    <name evidence="7" type="ORF">PF006_g8550</name>
    <name evidence="5" type="ORF">PF007_g8705</name>
    <name evidence="3" type="ORF">PF009_g9283</name>
    <name evidence="6" type="ORF">PF010_g7854</name>
    <name evidence="4" type="ORF">PF011_g8140</name>
</gene>
<dbReference type="Proteomes" id="UP000441208">
    <property type="component" value="Unassembled WGS sequence"/>
</dbReference>
<evidence type="ECO:0000256" key="1">
    <source>
        <dbReference type="SAM" id="Coils"/>
    </source>
</evidence>
<feature type="region of interest" description="Disordered" evidence="2">
    <location>
        <begin position="181"/>
        <end position="218"/>
    </location>
</feature>
<evidence type="ECO:0000313" key="13">
    <source>
        <dbReference type="Proteomes" id="UP000433483"/>
    </source>
</evidence>
<feature type="compositionally biased region" description="Polar residues" evidence="2">
    <location>
        <begin position="46"/>
        <end position="55"/>
    </location>
</feature>
<dbReference type="Proteomes" id="UP000460718">
    <property type="component" value="Unassembled WGS sequence"/>
</dbReference>
<dbReference type="EMBL" id="QXGC01000328">
    <property type="protein sequence ID" value="KAE9240372.1"/>
    <property type="molecule type" value="Genomic_DNA"/>
</dbReference>
<evidence type="ECO:0000313" key="14">
    <source>
        <dbReference type="Proteomes" id="UP000437068"/>
    </source>
</evidence>
<feature type="compositionally biased region" description="Low complexity" evidence="2">
    <location>
        <begin position="203"/>
        <end position="218"/>
    </location>
</feature>
<dbReference type="Proteomes" id="UP000440367">
    <property type="component" value="Unassembled WGS sequence"/>
</dbReference>
<organism evidence="7 16">
    <name type="scientific">Phytophthora fragariae</name>
    <dbReference type="NCBI Taxonomy" id="53985"/>
    <lineage>
        <taxon>Eukaryota</taxon>
        <taxon>Sar</taxon>
        <taxon>Stramenopiles</taxon>
        <taxon>Oomycota</taxon>
        <taxon>Peronosporomycetes</taxon>
        <taxon>Peronosporales</taxon>
        <taxon>Peronosporaceae</taxon>
        <taxon>Phytophthora</taxon>
    </lineage>
</organism>
<sequence>MSVTAMDSSSSVLSLDGELQLPPPSLPSPSDTFPKTSQHHLRRQSKALSISSLSDESLKGERQHRAVSSKIVATEACRDVELELAAIETRLSVFRGRRKHNDNGNRVAPLEVENCIGKGKEQLALSPTSSVPSSAVDASSPIFSKLSKAQQEAGAVADQVATTLMKCDQLLQRVKSCDASRVSSASSTKEQNLRAMSKTRKISSSSRHSESVLSDSMVSCSSPPKLGFKTRLDIEDEEALLAQKAAAVKSFAAKCQRDIETSTTKIELHHQQMQTTYLKELQRKYDSKKHMTLMALRERYEGQTKALVRAKMEEYEFEEATAVKKTQATLLEDRNRVLQELQNSHNAAMDESLSQLEMQLTTETEREKRELERQLQEELGLRLKQMQDDSREALARWEVEQRQKLEQELYDHREAAVTSVLKAQEERTAELKREIQSAHCEKEEAELQKLKKALAFGAQAQLQQLRKRLEMEHEENVNDIKTEASLSLEKETEELKKMLTRSHTDQQQQLQRDLEKKNRVVIMELHDTMQASHQESLQALKDAAERRRADALAAHRQDFELECRQELQVLQQTLDQEMTNKLRQLEMDHAEECELKLEQLRIRAVNQHARELDAKRSRMIQCKNVLLAEATAFLTFENNLSVENRGSRSDTNPEDSSAASHLFELKKHLSKELAQYVDVMVAEFDELAEEQRILVAKITESTQLYLSYKRQCGVLEAQSVELTRGLETLHDQLQQKDAVCKKLYQANEALLKRLQTPALQASIRMDSNESDPPSTAPKKWAETLRSTSSWK</sequence>
<dbReference type="Proteomes" id="UP000437068">
    <property type="component" value="Unassembled WGS sequence"/>
</dbReference>
<feature type="region of interest" description="Disordered" evidence="2">
    <location>
        <begin position="763"/>
        <end position="791"/>
    </location>
</feature>
<evidence type="ECO:0000313" key="8">
    <source>
        <dbReference type="EMBL" id="KAE9217985.1"/>
    </source>
</evidence>
<evidence type="ECO:0000313" key="16">
    <source>
        <dbReference type="Proteomes" id="UP000440732"/>
    </source>
</evidence>
<evidence type="ECO:0000313" key="19">
    <source>
        <dbReference type="Proteomes" id="UP000476176"/>
    </source>
</evidence>
<evidence type="ECO:0000313" key="10">
    <source>
        <dbReference type="EMBL" id="KAE9240814.1"/>
    </source>
</evidence>
<dbReference type="Proteomes" id="UP000440732">
    <property type="component" value="Unassembled WGS sequence"/>
</dbReference>
<evidence type="ECO:0000313" key="7">
    <source>
        <dbReference type="EMBL" id="KAE9146709.1"/>
    </source>
</evidence>
<dbReference type="Proteomes" id="UP000429523">
    <property type="component" value="Unassembled WGS sequence"/>
</dbReference>
<evidence type="ECO:0000313" key="17">
    <source>
        <dbReference type="Proteomes" id="UP000441208"/>
    </source>
</evidence>
<name>A0A6A3U5A8_9STRA</name>
<evidence type="ECO:0000313" key="15">
    <source>
        <dbReference type="Proteomes" id="UP000440367"/>
    </source>
</evidence>
<dbReference type="EMBL" id="QXFW01000376">
    <property type="protein sequence ID" value="KAE9014272.1"/>
    <property type="molecule type" value="Genomic_DNA"/>
</dbReference>
<evidence type="ECO:0000313" key="9">
    <source>
        <dbReference type="EMBL" id="KAE9240372.1"/>
    </source>
</evidence>
<evidence type="ECO:0000313" key="20">
    <source>
        <dbReference type="Proteomes" id="UP000488956"/>
    </source>
</evidence>
<protein>
    <submittedName>
        <fullName evidence="7">Uncharacterized protein</fullName>
    </submittedName>
</protein>
<evidence type="ECO:0000313" key="3">
    <source>
        <dbReference type="EMBL" id="KAE8940924.1"/>
    </source>
</evidence>
<dbReference type="Proteomes" id="UP000488956">
    <property type="component" value="Unassembled WGS sequence"/>
</dbReference>
<evidence type="ECO:0000313" key="11">
    <source>
        <dbReference type="EMBL" id="KAE9315880.1"/>
    </source>
</evidence>
<feature type="coiled-coil region" evidence="1">
    <location>
        <begin position="421"/>
        <end position="475"/>
    </location>
</feature>
<dbReference type="AlphaFoldDB" id="A0A6A3U5A8"/>
<keyword evidence="1" id="KW-0175">Coiled coil</keyword>
<dbReference type="EMBL" id="QXFX01000343">
    <property type="protein sequence ID" value="KAE9119469.1"/>
    <property type="molecule type" value="Genomic_DNA"/>
</dbReference>
<dbReference type="EMBL" id="QXGA01000391">
    <property type="protein sequence ID" value="KAE9146709.1"/>
    <property type="molecule type" value="Genomic_DNA"/>
</dbReference>
<dbReference type="EMBL" id="QXGE01000327">
    <property type="protein sequence ID" value="KAE9315880.1"/>
    <property type="molecule type" value="Genomic_DNA"/>
</dbReference>
<evidence type="ECO:0000313" key="5">
    <source>
        <dbReference type="EMBL" id="KAE9119018.1"/>
    </source>
</evidence>
<dbReference type="Proteomes" id="UP000476176">
    <property type="component" value="Unassembled WGS sequence"/>
</dbReference>
<evidence type="ECO:0000313" key="6">
    <source>
        <dbReference type="EMBL" id="KAE9119469.1"/>
    </source>
</evidence>
<evidence type="ECO:0000313" key="4">
    <source>
        <dbReference type="EMBL" id="KAE9014272.1"/>
    </source>
</evidence>